<evidence type="ECO:0000313" key="3">
    <source>
        <dbReference type="Proteomes" id="UP001596435"/>
    </source>
</evidence>
<proteinExistence type="predicted"/>
<dbReference type="EMBL" id="JBHTAJ010000004">
    <property type="protein sequence ID" value="MFC7178504.1"/>
    <property type="molecule type" value="Genomic_DNA"/>
</dbReference>
<accession>A0ABW2FMK2</accession>
<reference evidence="3" key="1">
    <citation type="journal article" date="2019" name="Int. J. Syst. Evol. Microbiol.">
        <title>The Global Catalogue of Microorganisms (GCM) 10K type strain sequencing project: providing services to taxonomists for standard genome sequencing and annotation.</title>
        <authorList>
            <consortium name="The Broad Institute Genomics Platform"/>
            <consortium name="The Broad Institute Genome Sequencing Center for Infectious Disease"/>
            <person name="Wu L."/>
            <person name="Ma J."/>
        </authorList>
    </citation>
    <scope>NUCLEOTIDE SEQUENCE [LARGE SCALE GENOMIC DNA]</scope>
    <source>
        <strain evidence="3">CGMCC 1.12859</strain>
    </source>
</reference>
<dbReference type="PANTHER" id="PTHR35010">
    <property type="entry name" value="BLL4672 PROTEIN-RELATED"/>
    <property type="match status" value="1"/>
</dbReference>
<dbReference type="Gene3D" id="1.10.260.40">
    <property type="entry name" value="lambda repressor-like DNA-binding domains"/>
    <property type="match status" value="1"/>
</dbReference>
<organism evidence="2 3">
    <name type="scientific">Kitasatospora paranensis</name>
    <dbReference type="NCBI Taxonomy" id="258053"/>
    <lineage>
        <taxon>Bacteria</taxon>
        <taxon>Bacillati</taxon>
        <taxon>Actinomycetota</taxon>
        <taxon>Actinomycetes</taxon>
        <taxon>Kitasatosporales</taxon>
        <taxon>Streptomycetaceae</taxon>
        <taxon>Kitasatospora</taxon>
    </lineage>
</organism>
<feature type="domain" description="MmyB-like transcription regulator ligand binding" evidence="1">
    <location>
        <begin position="80"/>
        <end position="205"/>
    </location>
</feature>
<comment type="caution">
    <text evidence="2">The sequence shown here is derived from an EMBL/GenBank/DDBJ whole genome shotgun (WGS) entry which is preliminary data.</text>
</comment>
<name>A0ABW2FMK2_9ACTN</name>
<dbReference type="Pfam" id="PF17765">
    <property type="entry name" value="MLTR_LBD"/>
    <property type="match status" value="1"/>
</dbReference>
<evidence type="ECO:0000259" key="1">
    <source>
        <dbReference type="Pfam" id="PF17765"/>
    </source>
</evidence>
<dbReference type="Gene3D" id="3.30.450.180">
    <property type="match status" value="1"/>
</dbReference>
<dbReference type="InterPro" id="IPR010982">
    <property type="entry name" value="Lambda_DNA-bd_dom_sf"/>
</dbReference>
<dbReference type="InterPro" id="IPR001387">
    <property type="entry name" value="Cro/C1-type_HTH"/>
</dbReference>
<sequence>MKRDKAVPQKEIAARIGVSERWYRSLEAGDSLSLSSDVLGRLSEALALGPDERMILYSRALDGAGIALADEDGEAEGQLALLQLVTAQTQFPAYLTDGAWNILGYNALMAAWFPWVREPGANLMLWALNGEEAREQLLDWAQHAEVYLAMLRFAVATGSPRTEKLDALLQRVLEDSECRRLWSQEPKFVAFRQGHRYRLDLPHVSPEPIGVTSRVLLPAYHHRLRCVMLLPH</sequence>
<dbReference type="RefSeq" id="WP_380230364.1">
    <property type="nucleotide sequence ID" value="NZ_JBHSVH010000002.1"/>
</dbReference>
<dbReference type="SUPFAM" id="SSF47413">
    <property type="entry name" value="lambda repressor-like DNA-binding domains"/>
    <property type="match status" value="1"/>
</dbReference>
<protein>
    <submittedName>
        <fullName evidence="2">Helix-turn-helix domain-containing protein</fullName>
    </submittedName>
</protein>
<dbReference type="InterPro" id="IPR041413">
    <property type="entry name" value="MLTR_LBD"/>
</dbReference>
<gene>
    <name evidence="2" type="ORF">ACFQMG_02875</name>
</gene>
<keyword evidence="3" id="KW-1185">Reference proteome</keyword>
<dbReference type="Proteomes" id="UP001596435">
    <property type="component" value="Unassembled WGS sequence"/>
</dbReference>
<dbReference type="CDD" id="cd00093">
    <property type="entry name" value="HTH_XRE"/>
    <property type="match status" value="1"/>
</dbReference>
<dbReference type="PANTHER" id="PTHR35010:SF2">
    <property type="entry name" value="BLL4672 PROTEIN"/>
    <property type="match status" value="1"/>
</dbReference>
<evidence type="ECO:0000313" key="2">
    <source>
        <dbReference type="EMBL" id="MFC7178504.1"/>
    </source>
</evidence>